<keyword evidence="5" id="KW-1278">Translocase</keyword>
<dbReference type="GO" id="GO:0005886">
    <property type="term" value="C:plasma membrane"/>
    <property type="evidence" value="ECO:0007669"/>
    <property type="project" value="UniProtKB-SubCell"/>
</dbReference>
<feature type="transmembrane region" description="Helical" evidence="5">
    <location>
        <begin position="106"/>
        <end position="123"/>
    </location>
</feature>
<feature type="transmembrane region" description="Helical" evidence="5">
    <location>
        <begin position="129"/>
        <end position="147"/>
    </location>
</feature>
<dbReference type="Pfam" id="PF00361">
    <property type="entry name" value="Proton_antipo_M"/>
    <property type="match status" value="1"/>
</dbReference>
<feature type="domain" description="NADH:quinone oxidoreductase/Mrp antiporter transmembrane" evidence="7">
    <location>
        <begin position="123"/>
        <end position="411"/>
    </location>
</feature>
<dbReference type="InterPro" id="IPR010096">
    <property type="entry name" value="NADH-Q_OxRdtase_suN/2"/>
</dbReference>
<feature type="transmembrane region" description="Helical" evidence="5">
    <location>
        <begin position="398"/>
        <end position="418"/>
    </location>
</feature>
<dbReference type="PANTHER" id="PTHR22773">
    <property type="entry name" value="NADH DEHYDROGENASE"/>
    <property type="match status" value="1"/>
</dbReference>
<gene>
    <name evidence="8" type="primary">nuoN-1</name>
    <name evidence="5" type="synonym">nuoN</name>
    <name evidence="8" type="ORF">PHY01_36560</name>
</gene>
<keyword evidence="9" id="KW-1185">Reference proteome</keyword>
<dbReference type="EMBL" id="BJNG01000034">
    <property type="protein sequence ID" value="GEC21373.1"/>
    <property type="molecule type" value="Genomic_DNA"/>
</dbReference>
<dbReference type="GO" id="GO:0008137">
    <property type="term" value="F:NADH dehydrogenase (ubiquinone) activity"/>
    <property type="evidence" value="ECO:0007669"/>
    <property type="project" value="InterPro"/>
</dbReference>
<evidence type="ECO:0000256" key="6">
    <source>
        <dbReference type="RuleBase" id="RU000320"/>
    </source>
</evidence>
<keyword evidence="5" id="KW-0813">Transport</keyword>
<dbReference type="NCBIfam" id="TIGR01770">
    <property type="entry name" value="NDH_I_N"/>
    <property type="match status" value="1"/>
</dbReference>
<feature type="transmembrane region" description="Helical" evidence="5">
    <location>
        <begin position="295"/>
        <end position="314"/>
    </location>
</feature>
<feature type="transmembrane region" description="Helical" evidence="5">
    <location>
        <begin position="235"/>
        <end position="255"/>
    </location>
</feature>
<comment type="function">
    <text evidence="5">NDH-1 shuttles electrons from NADH, via FMN and iron-sulfur (Fe-S) centers, to quinones in the respiratory chain. The immediate electron acceptor for the enzyme in this species is believed to be a menaquinone. Couples the redox reaction to proton translocation (for every two electrons transferred, four hydrogen ions are translocated across the cytoplasmic membrane), and thus conserves the redox energy in a proton gradient.</text>
</comment>
<keyword evidence="4 5" id="KW-0472">Membrane</keyword>
<evidence type="ECO:0000313" key="8">
    <source>
        <dbReference type="EMBL" id="GEC21373.1"/>
    </source>
</evidence>
<evidence type="ECO:0000313" key="9">
    <source>
        <dbReference type="Proteomes" id="UP000320338"/>
    </source>
</evidence>
<comment type="subcellular location">
    <subcellularLocation>
        <location evidence="5">Cell membrane</location>
        <topology evidence="5">Multi-pass membrane protein</topology>
    </subcellularLocation>
    <subcellularLocation>
        <location evidence="1">Endomembrane system</location>
        <topology evidence="1">Multi-pass membrane protein</topology>
    </subcellularLocation>
    <subcellularLocation>
        <location evidence="6">Membrane</location>
        <topology evidence="6">Multi-pass membrane protein</topology>
    </subcellularLocation>
</comment>
<feature type="transmembrane region" description="Helical" evidence="5">
    <location>
        <begin position="12"/>
        <end position="30"/>
    </location>
</feature>
<dbReference type="EC" id="7.1.1.-" evidence="5"/>
<evidence type="ECO:0000256" key="1">
    <source>
        <dbReference type="ARBA" id="ARBA00004127"/>
    </source>
</evidence>
<feature type="transmembrane region" description="Helical" evidence="5">
    <location>
        <begin position="75"/>
        <end position="94"/>
    </location>
</feature>
<feature type="transmembrane region" description="Helical" evidence="5">
    <location>
        <begin position="37"/>
        <end position="55"/>
    </location>
</feature>
<dbReference type="GO" id="GO:0050136">
    <property type="term" value="F:NADH dehydrogenase (quinone) (non-electrogenic) activity"/>
    <property type="evidence" value="ECO:0007669"/>
    <property type="project" value="UniProtKB-UniRule"/>
</dbReference>
<protein>
    <recommendedName>
        <fullName evidence="5">NADH-quinone oxidoreductase subunit N</fullName>
        <ecNumber evidence="5">7.1.1.-</ecNumber>
    </recommendedName>
    <alternativeName>
        <fullName evidence="5">NADH dehydrogenase I subunit N</fullName>
    </alternativeName>
    <alternativeName>
        <fullName evidence="5">NDH-1 subunit N</fullName>
    </alternativeName>
</protein>
<evidence type="ECO:0000256" key="5">
    <source>
        <dbReference type="HAMAP-Rule" id="MF_00445"/>
    </source>
</evidence>
<feature type="transmembrane region" description="Helical" evidence="5">
    <location>
        <begin position="320"/>
        <end position="342"/>
    </location>
</feature>
<keyword evidence="5" id="KW-0874">Quinone</keyword>
<keyword evidence="2 5" id="KW-0812">Transmembrane</keyword>
<dbReference type="HAMAP" id="MF_00445">
    <property type="entry name" value="NDH1_NuoN_1"/>
    <property type="match status" value="1"/>
</dbReference>
<evidence type="ECO:0000256" key="4">
    <source>
        <dbReference type="ARBA" id="ARBA00023136"/>
    </source>
</evidence>
<dbReference type="InterPro" id="IPR001750">
    <property type="entry name" value="ND/Mrp_TM"/>
</dbReference>
<keyword evidence="3 5" id="KW-1133">Transmembrane helix</keyword>
<feature type="transmembrane region" description="Helical" evidence="5">
    <location>
        <begin position="159"/>
        <end position="180"/>
    </location>
</feature>
<accession>A0A4Y3WR68</accession>
<name>A0A4Y3WR68_9PSEU</name>
<comment type="subunit">
    <text evidence="5">NDH-1 is composed of 14 different subunits. Subunits NuoA, H, J, K, L, M, N constitute the membrane sector of the complex.</text>
</comment>
<dbReference type="GO" id="GO:0012505">
    <property type="term" value="C:endomembrane system"/>
    <property type="evidence" value="ECO:0007669"/>
    <property type="project" value="UniProtKB-SubCell"/>
</dbReference>
<keyword evidence="5" id="KW-1003">Cell membrane</keyword>
<dbReference type="GO" id="GO:0042773">
    <property type="term" value="P:ATP synthesis coupled electron transport"/>
    <property type="evidence" value="ECO:0007669"/>
    <property type="project" value="InterPro"/>
</dbReference>
<dbReference type="AlphaFoldDB" id="A0A4Y3WR68"/>
<feature type="transmembrane region" description="Helical" evidence="5">
    <location>
        <begin position="454"/>
        <end position="475"/>
    </location>
</feature>
<dbReference type="GO" id="GO:0048038">
    <property type="term" value="F:quinone binding"/>
    <property type="evidence" value="ECO:0007669"/>
    <property type="project" value="UniProtKB-KW"/>
</dbReference>
<comment type="catalytic activity">
    <reaction evidence="5">
        <text>a quinone + NADH + 5 H(+)(in) = a quinol + NAD(+) + 4 H(+)(out)</text>
        <dbReference type="Rhea" id="RHEA:57888"/>
        <dbReference type="ChEBI" id="CHEBI:15378"/>
        <dbReference type="ChEBI" id="CHEBI:24646"/>
        <dbReference type="ChEBI" id="CHEBI:57540"/>
        <dbReference type="ChEBI" id="CHEBI:57945"/>
        <dbReference type="ChEBI" id="CHEBI:132124"/>
    </reaction>
</comment>
<evidence type="ECO:0000256" key="3">
    <source>
        <dbReference type="ARBA" id="ARBA00022989"/>
    </source>
</evidence>
<organism evidence="8 9">
    <name type="scientific">Pseudonocardia hydrocarbonoxydans</name>
    <dbReference type="NCBI Taxonomy" id="76726"/>
    <lineage>
        <taxon>Bacteria</taxon>
        <taxon>Bacillati</taxon>
        <taxon>Actinomycetota</taxon>
        <taxon>Actinomycetes</taxon>
        <taxon>Pseudonocardiales</taxon>
        <taxon>Pseudonocardiaceae</taxon>
        <taxon>Pseudonocardia</taxon>
    </lineage>
</organism>
<evidence type="ECO:0000256" key="2">
    <source>
        <dbReference type="ARBA" id="ARBA00022692"/>
    </source>
</evidence>
<feature type="transmembrane region" description="Helical" evidence="5">
    <location>
        <begin position="363"/>
        <end position="386"/>
    </location>
</feature>
<feature type="transmembrane region" description="Helical" evidence="5">
    <location>
        <begin position="200"/>
        <end position="223"/>
    </location>
</feature>
<proteinExistence type="inferred from homology"/>
<comment type="caution">
    <text evidence="8">The sequence shown here is derived from an EMBL/GenBank/DDBJ whole genome shotgun (WGS) entry which is preliminary data.</text>
</comment>
<reference evidence="8 9" key="1">
    <citation type="submission" date="2019-06" db="EMBL/GenBank/DDBJ databases">
        <title>Whole genome shotgun sequence of Pseudonocardia hydrocarbonoxydans NBRC 14498.</title>
        <authorList>
            <person name="Hosoyama A."/>
            <person name="Uohara A."/>
            <person name="Ohji S."/>
            <person name="Ichikawa N."/>
        </authorList>
    </citation>
    <scope>NUCLEOTIDE SEQUENCE [LARGE SCALE GENOMIC DNA]</scope>
    <source>
        <strain evidence="8 9">NBRC 14498</strain>
    </source>
</reference>
<dbReference type="Proteomes" id="UP000320338">
    <property type="component" value="Unassembled WGS sequence"/>
</dbReference>
<comment type="similarity">
    <text evidence="5">Belongs to the complex I subunit 2 family.</text>
</comment>
<keyword evidence="5" id="KW-0520">NAD</keyword>
<sequence>MEMNENPAAMLPELLLVLGAVIGLLAGSWLPRTRQWVVRLVAVAACLAGLVAAAVDLTRPAQEVFDGTYVVDAGLGAVRIVVLASVLLVIGLSVDGFAGSPRETELYVLLLLGGLGAITMAGANDLLLLVAAYLLASIPLYALTGIARTGSGTEAAMKYYLMGALSGVTMLVGATVLFGVGGSTQYADLAPALPGAPRAAVAVGLVALLAGLLFKIGAVPLHFWVPDVVQGATTAVAAFVSTVPKIGGLLALHRLLTTALPGSDVDWSALVAVVAAVTMTLGNLGAFFQDDVRRLLGYSTISQVGYLLMAVAAAGRSALALPALGLYLAAYAVTNLGAFAVAAALPHARTPADYRGAATRHPWLALSLAVCLFGLVGTPPTAVFFGKLVVFGAAVDAGLAWLAVLAVVNTVASVFYYLRWIAPVFRRRPAGGEAGDSGTVVAGAGTWSTVSAHVAAVASVLLGITSGPVLALVALP</sequence>
<feature type="transmembrane region" description="Helical" evidence="5">
    <location>
        <begin position="267"/>
        <end position="288"/>
    </location>
</feature>
<evidence type="ECO:0000259" key="7">
    <source>
        <dbReference type="Pfam" id="PF00361"/>
    </source>
</evidence>